<organism evidence="1 2">
    <name type="scientific">Aphis craccivora</name>
    <name type="common">Cowpea aphid</name>
    <dbReference type="NCBI Taxonomy" id="307492"/>
    <lineage>
        <taxon>Eukaryota</taxon>
        <taxon>Metazoa</taxon>
        <taxon>Ecdysozoa</taxon>
        <taxon>Arthropoda</taxon>
        <taxon>Hexapoda</taxon>
        <taxon>Insecta</taxon>
        <taxon>Pterygota</taxon>
        <taxon>Neoptera</taxon>
        <taxon>Paraneoptera</taxon>
        <taxon>Hemiptera</taxon>
        <taxon>Sternorrhyncha</taxon>
        <taxon>Aphidomorpha</taxon>
        <taxon>Aphidoidea</taxon>
        <taxon>Aphididae</taxon>
        <taxon>Aphidini</taxon>
        <taxon>Aphis</taxon>
        <taxon>Aphis</taxon>
    </lineage>
</organism>
<protein>
    <submittedName>
        <fullName evidence="1">Uncharacterized protein</fullName>
    </submittedName>
</protein>
<evidence type="ECO:0000313" key="1">
    <source>
        <dbReference type="EMBL" id="KAF0749221.1"/>
    </source>
</evidence>
<dbReference type="Proteomes" id="UP000478052">
    <property type="component" value="Unassembled WGS sequence"/>
</dbReference>
<dbReference type="OrthoDB" id="6576521at2759"/>
<proteinExistence type="predicted"/>
<dbReference type="EMBL" id="VUJU01006182">
    <property type="protein sequence ID" value="KAF0749221.1"/>
    <property type="molecule type" value="Genomic_DNA"/>
</dbReference>
<reference evidence="1 2" key="1">
    <citation type="submission" date="2019-08" db="EMBL/GenBank/DDBJ databases">
        <title>Whole genome of Aphis craccivora.</title>
        <authorList>
            <person name="Voronova N.V."/>
            <person name="Shulinski R.S."/>
            <person name="Bandarenka Y.V."/>
            <person name="Zhorov D.G."/>
            <person name="Warner D."/>
        </authorList>
    </citation>
    <scope>NUCLEOTIDE SEQUENCE [LARGE SCALE GENOMIC DNA]</scope>
    <source>
        <strain evidence="1">180601</strain>
        <tissue evidence="1">Whole Body</tissue>
    </source>
</reference>
<name>A0A6G0Y4K2_APHCR</name>
<keyword evidence="2" id="KW-1185">Reference proteome</keyword>
<sequence length="80" mass="9626">MYQIDDVEAASLLYILYKRRQRRTKTKTLQPRRYWVHPLNLKRPSEGQFQLSLVQQDLTKQLTCLRVPISPEERLTVTLR</sequence>
<dbReference type="AlphaFoldDB" id="A0A6G0Y4K2"/>
<accession>A0A6G0Y4K2</accession>
<evidence type="ECO:0000313" key="2">
    <source>
        <dbReference type="Proteomes" id="UP000478052"/>
    </source>
</evidence>
<comment type="caution">
    <text evidence="1">The sequence shown here is derived from an EMBL/GenBank/DDBJ whole genome shotgun (WGS) entry which is preliminary data.</text>
</comment>
<gene>
    <name evidence="1" type="ORF">FWK35_00019226</name>
</gene>